<dbReference type="Pfam" id="PF13404">
    <property type="entry name" value="HTH_AsnC-type"/>
    <property type="match status" value="1"/>
</dbReference>
<dbReference type="PANTHER" id="PTHR30154:SF53">
    <property type="entry name" value="HTH-TYPE TRANSCRIPTIONAL REGULATOR LRPC"/>
    <property type="match status" value="1"/>
</dbReference>
<evidence type="ECO:0000256" key="3">
    <source>
        <dbReference type="ARBA" id="ARBA00023163"/>
    </source>
</evidence>
<dbReference type="Gene3D" id="1.10.10.10">
    <property type="entry name" value="Winged helix-like DNA-binding domain superfamily/Winged helix DNA-binding domain"/>
    <property type="match status" value="1"/>
</dbReference>
<sequence>MNDESTAALDSMDWAILVELQNDARLSYAELSRRVALSPSAVIERVRRLEALGVITGYHAVVNPARVGLGIQAIVRLKYPGTAHQPLHRLIADRPEILRCHRVTGDECYVIHVVTKDVARLEQVVDDLARLGSLTTHIVYSTLLPRRTLTAPSAADE</sequence>
<dbReference type="Gene3D" id="3.30.70.920">
    <property type="match status" value="1"/>
</dbReference>
<name>A0ABT7IUW3_9ACTN</name>
<keyword evidence="1" id="KW-0805">Transcription regulation</keyword>
<evidence type="ECO:0000256" key="1">
    <source>
        <dbReference type="ARBA" id="ARBA00023015"/>
    </source>
</evidence>
<evidence type="ECO:0000256" key="2">
    <source>
        <dbReference type="ARBA" id="ARBA00023125"/>
    </source>
</evidence>
<gene>
    <name evidence="5" type="ORF">QNN03_07955</name>
</gene>
<proteinExistence type="predicted"/>
<reference evidence="5 6" key="1">
    <citation type="submission" date="2023-05" db="EMBL/GenBank/DDBJ databases">
        <title>Streptomyces fuscus sp. nov., a brown-black pigment producing actinomyces isolated from dry sand of Sea duck farm.</title>
        <authorList>
            <person name="Xie J."/>
            <person name="Shen N."/>
        </authorList>
    </citation>
    <scope>NUCLEOTIDE SEQUENCE [LARGE SCALE GENOMIC DNA]</scope>
    <source>
        <strain evidence="5 6">GXMU-J15</strain>
    </source>
</reference>
<dbReference type="InterPro" id="IPR011008">
    <property type="entry name" value="Dimeric_a/b-barrel"/>
</dbReference>
<feature type="domain" description="HTH asnC-type" evidence="4">
    <location>
        <begin position="9"/>
        <end position="70"/>
    </location>
</feature>
<protein>
    <submittedName>
        <fullName evidence="5">Lrp/AsnC family transcriptional regulator</fullName>
    </submittedName>
</protein>
<dbReference type="PROSITE" id="PS00519">
    <property type="entry name" value="HTH_ASNC_1"/>
    <property type="match status" value="1"/>
</dbReference>
<dbReference type="PROSITE" id="PS50956">
    <property type="entry name" value="HTH_ASNC_2"/>
    <property type="match status" value="1"/>
</dbReference>
<dbReference type="InterPro" id="IPR000485">
    <property type="entry name" value="AsnC-type_HTH_dom"/>
</dbReference>
<keyword evidence="2" id="KW-0238">DNA-binding</keyword>
<dbReference type="Pfam" id="PF01037">
    <property type="entry name" value="AsnC_trans_reg"/>
    <property type="match status" value="1"/>
</dbReference>
<dbReference type="Proteomes" id="UP001241926">
    <property type="component" value="Unassembled WGS sequence"/>
</dbReference>
<dbReference type="InterPro" id="IPR019885">
    <property type="entry name" value="Tscrpt_reg_HTH_AsnC-type_CS"/>
</dbReference>
<evidence type="ECO:0000313" key="6">
    <source>
        <dbReference type="Proteomes" id="UP001241926"/>
    </source>
</evidence>
<dbReference type="PANTHER" id="PTHR30154">
    <property type="entry name" value="LEUCINE-RESPONSIVE REGULATORY PROTEIN"/>
    <property type="match status" value="1"/>
</dbReference>
<dbReference type="EMBL" id="JASJUS010000005">
    <property type="protein sequence ID" value="MDL2076370.1"/>
    <property type="molecule type" value="Genomic_DNA"/>
</dbReference>
<keyword evidence="3" id="KW-0804">Transcription</keyword>
<dbReference type="RefSeq" id="WP_093718840.1">
    <property type="nucleotide sequence ID" value="NZ_JASJUS010000005.1"/>
</dbReference>
<dbReference type="SUPFAM" id="SSF54909">
    <property type="entry name" value="Dimeric alpha+beta barrel"/>
    <property type="match status" value="1"/>
</dbReference>
<evidence type="ECO:0000259" key="4">
    <source>
        <dbReference type="PROSITE" id="PS50956"/>
    </source>
</evidence>
<dbReference type="InterPro" id="IPR036388">
    <property type="entry name" value="WH-like_DNA-bd_sf"/>
</dbReference>
<dbReference type="PRINTS" id="PR00033">
    <property type="entry name" value="HTHASNC"/>
</dbReference>
<dbReference type="SMART" id="SM00344">
    <property type="entry name" value="HTH_ASNC"/>
    <property type="match status" value="1"/>
</dbReference>
<organism evidence="5 6">
    <name type="scientific">Streptomyces fuscus</name>
    <dbReference type="NCBI Taxonomy" id="3048495"/>
    <lineage>
        <taxon>Bacteria</taxon>
        <taxon>Bacillati</taxon>
        <taxon>Actinomycetota</taxon>
        <taxon>Actinomycetes</taxon>
        <taxon>Kitasatosporales</taxon>
        <taxon>Streptomycetaceae</taxon>
        <taxon>Streptomyces</taxon>
    </lineage>
</organism>
<comment type="caution">
    <text evidence="5">The sequence shown here is derived from an EMBL/GenBank/DDBJ whole genome shotgun (WGS) entry which is preliminary data.</text>
</comment>
<accession>A0ABT7IUW3</accession>
<dbReference type="InterPro" id="IPR036390">
    <property type="entry name" value="WH_DNA-bd_sf"/>
</dbReference>
<dbReference type="InterPro" id="IPR019888">
    <property type="entry name" value="Tscrpt_reg_AsnC-like"/>
</dbReference>
<dbReference type="SUPFAM" id="SSF46785">
    <property type="entry name" value="Winged helix' DNA-binding domain"/>
    <property type="match status" value="1"/>
</dbReference>
<dbReference type="InterPro" id="IPR019887">
    <property type="entry name" value="Tscrpt_reg_AsnC/Lrp_C"/>
</dbReference>
<keyword evidence="6" id="KW-1185">Reference proteome</keyword>
<evidence type="ECO:0000313" key="5">
    <source>
        <dbReference type="EMBL" id="MDL2076370.1"/>
    </source>
</evidence>